<comment type="caution">
    <text evidence="2">The sequence shown here is derived from an EMBL/GenBank/DDBJ whole genome shotgun (WGS) entry which is preliminary data.</text>
</comment>
<sequence>MPRPSSTVQMDIPTSDAQLARSMPLVSPAFHASTASLAAWASQRASRQSRCSNEAVDKSSIPWHCSELSSWAIPPSRRRRQPLRLRTDSINESRTPESSPVC</sequence>
<name>A0A7J6JIA3_COLFN</name>
<dbReference type="Proteomes" id="UP000011096">
    <property type="component" value="Unassembled WGS sequence"/>
</dbReference>
<feature type="region of interest" description="Disordered" evidence="1">
    <location>
        <begin position="76"/>
        <end position="102"/>
    </location>
</feature>
<accession>A0A7J6JIA3</accession>
<dbReference type="RefSeq" id="XP_066009500.1">
    <property type="nucleotide sequence ID" value="XM_066151156.1"/>
</dbReference>
<dbReference type="InParanoid" id="A0A7J6JIA3"/>
<dbReference type="EMBL" id="ANPB02000002">
    <property type="protein sequence ID" value="KAF4489359.1"/>
    <property type="molecule type" value="Genomic_DNA"/>
</dbReference>
<keyword evidence="3" id="KW-1185">Reference proteome</keyword>
<dbReference type="AlphaFoldDB" id="A0A7J6JIA3"/>
<reference evidence="2 3" key="1">
    <citation type="submission" date="2012-08" db="EMBL/GenBank/DDBJ databases">
        <authorList>
            <person name="Gan P.H.P."/>
            <person name="Ikeda K."/>
            <person name="Irieda H."/>
            <person name="Narusaka M."/>
            <person name="O'Connell R.J."/>
            <person name="Narusaka Y."/>
            <person name="Takano Y."/>
            <person name="Kubo Y."/>
            <person name="Shirasu K."/>
        </authorList>
    </citation>
    <scope>NUCLEOTIDE SEQUENCE [LARGE SCALE GENOMIC DNA]</scope>
    <source>
        <strain evidence="2 3">Nara gc5</strain>
    </source>
</reference>
<feature type="compositionally biased region" description="Basic and acidic residues" evidence="1">
    <location>
        <begin position="85"/>
        <end position="95"/>
    </location>
</feature>
<evidence type="ECO:0000313" key="2">
    <source>
        <dbReference type="EMBL" id="KAF4489359.1"/>
    </source>
</evidence>
<evidence type="ECO:0000313" key="3">
    <source>
        <dbReference type="Proteomes" id="UP000011096"/>
    </source>
</evidence>
<dbReference type="GeneID" id="90979703"/>
<gene>
    <name evidence="2" type="ORF">CGGC5_v003629</name>
</gene>
<reference evidence="2 3" key="2">
    <citation type="submission" date="2020-04" db="EMBL/GenBank/DDBJ databases">
        <title>Genome sequencing and assembly of multiple isolates from the Colletotrichum gloeosporioides species complex.</title>
        <authorList>
            <person name="Gan P."/>
            <person name="Shirasu K."/>
        </authorList>
    </citation>
    <scope>NUCLEOTIDE SEQUENCE [LARGE SCALE GENOMIC DNA]</scope>
    <source>
        <strain evidence="2 3">Nara gc5</strain>
    </source>
</reference>
<protein>
    <submittedName>
        <fullName evidence="2">Uncharacterized protein</fullName>
    </submittedName>
</protein>
<dbReference type="OrthoDB" id="10355697at2759"/>
<evidence type="ECO:0000256" key="1">
    <source>
        <dbReference type="SAM" id="MobiDB-lite"/>
    </source>
</evidence>
<proteinExistence type="predicted"/>
<organism evidence="2 3">
    <name type="scientific">Colletotrichum fructicola (strain Nara gc5)</name>
    <name type="common">Anthracnose fungus</name>
    <name type="synonym">Colletotrichum gloeosporioides (strain Nara gc5)</name>
    <dbReference type="NCBI Taxonomy" id="1213859"/>
    <lineage>
        <taxon>Eukaryota</taxon>
        <taxon>Fungi</taxon>
        <taxon>Dikarya</taxon>
        <taxon>Ascomycota</taxon>
        <taxon>Pezizomycotina</taxon>
        <taxon>Sordariomycetes</taxon>
        <taxon>Hypocreomycetidae</taxon>
        <taxon>Glomerellales</taxon>
        <taxon>Glomerellaceae</taxon>
        <taxon>Colletotrichum</taxon>
        <taxon>Colletotrichum gloeosporioides species complex</taxon>
    </lineage>
</organism>